<gene>
    <name evidence="1" type="ORF">FSB_LOCUS21534</name>
</gene>
<dbReference type="EMBL" id="OIVN01001413">
    <property type="protein sequence ID" value="SPC93652.1"/>
    <property type="molecule type" value="Genomic_DNA"/>
</dbReference>
<sequence>MMATYQKQTVSKTTEIMSQQLATTNMQSETHEKIIYGTWAPHDDRIMLAEPESMTAEKLDQYTIVFNAYADYKFHPNREGRRLAVFKEICGAEN</sequence>
<name>A0A2N9G271_FAGSY</name>
<protein>
    <submittedName>
        <fullName evidence="1">Uncharacterized protein</fullName>
    </submittedName>
</protein>
<evidence type="ECO:0000313" key="1">
    <source>
        <dbReference type="EMBL" id="SPC93652.1"/>
    </source>
</evidence>
<organism evidence="1">
    <name type="scientific">Fagus sylvatica</name>
    <name type="common">Beechnut</name>
    <dbReference type="NCBI Taxonomy" id="28930"/>
    <lineage>
        <taxon>Eukaryota</taxon>
        <taxon>Viridiplantae</taxon>
        <taxon>Streptophyta</taxon>
        <taxon>Embryophyta</taxon>
        <taxon>Tracheophyta</taxon>
        <taxon>Spermatophyta</taxon>
        <taxon>Magnoliopsida</taxon>
        <taxon>eudicotyledons</taxon>
        <taxon>Gunneridae</taxon>
        <taxon>Pentapetalae</taxon>
        <taxon>rosids</taxon>
        <taxon>fabids</taxon>
        <taxon>Fagales</taxon>
        <taxon>Fagaceae</taxon>
        <taxon>Fagus</taxon>
    </lineage>
</organism>
<reference evidence="1" key="1">
    <citation type="submission" date="2018-02" db="EMBL/GenBank/DDBJ databases">
        <authorList>
            <person name="Cohen D.B."/>
            <person name="Kent A.D."/>
        </authorList>
    </citation>
    <scope>NUCLEOTIDE SEQUENCE</scope>
</reference>
<dbReference type="AlphaFoldDB" id="A0A2N9G271"/>
<proteinExistence type="predicted"/>
<accession>A0A2N9G271</accession>